<dbReference type="AlphaFoldDB" id="A0A8H7V1Z5"/>
<protein>
    <recommendedName>
        <fullName evidence="1">SCP2 domain-containing protein</fullName>
    </recommendedName>
</protein>
<feature type="domain" description="SCP2" evidence="1">
    <location>
        <begin position="21"/>
        <end position="121"/>
    </location>
</feature>
<dbReference type="OrthoDB" id="10265837at2759"/>
<name>A0A8H7V1Z5_9FUNG</name>
<dbReference type="SUPFAM" id="SSF55718">
    <property type="entry name" value="SCP-like"/>
    <property type="match status" value="1"/>
</dbReference>
<sequence>MSDIVIPGFKSSQLIAELNKSFEAFSPEEKAKLLKQVNGVFQFTIKNKEGKEENFIVDCKKGGKASRGKGSVKPDAVLVLKDGDFVALATGKLNGQKAYMTGKFKVKGQIMLAMKLDSVFKTIKLPSAKL</sequence>
<dbReference type="GO" id="GO:0005829">
    <property type="term" value="C:cytosol"/>
    <property type="evidence" value="ECO:0007669"/>
    <property type="project" value="TreeGrafter"/>
</dbReference>
<comment type="caution">
    <text evidence="2">The sequence shown here is derived from an EMBL/GenBank/DDBJ whole genome shotgun (WGS) entry which is preliminary data.</text>
</comment>
<reference evidence="2" key="1">
    <citation type="submission" date="2020-12" db="EMBL/GenBank/DDBJ databases">
        <title>Metabolic potential, ecology and presence of endohyphal bacteria is reflected in genomic diversity of Mucoromycotina.</title>
        <authorList>
            <person name="Muszewska A."/>
            <person name="Okrasinska A."/>
            <person name="Steczkiewicz K."/>
            <person name="Drgas O."/>
            <person name="Orlowska M."/>
            <person name="Perlinska-Lenart U."/>
            <person name="Aleksandrzak-Piekarczyk T."/>
            <person name="Szatraj K."/>
            <person name="Zielenkiewicz U."/>
            <person name="Pilsyk S."/>
            <person name="Malc E."/>
            <person name="Mieczkowski P."/>
            <person name="Kruszewska J.S."/>
            <person name="Biernat P."/>
            <person name="Pawlowska J."/>
        </authorList>
    </citation>
    <scope>NUCLEOTIDE SEQUENCE</scope>
    <source>
        <strain evidence="2">CBS 226.32</strain>
    </source>
</reference>
<evidence type="ECO:0000259" key="1">
    <source>
        <dbReference type="Pfam" id="PF02036"/>
    </source>
</evidence>
<dbReference type="Proteomes" id="UP000650833">
    <property type="component" value="Unassembled WGS sequence"/>
</dbReference>
<dbReference type="Gene3D" id="3.30.1050.10">
    <property type="entry name" value="SCP2 sterol-binding domain"/>
    <property type="match status" value="1"/>
</dbReference>
<dbReference type="PANTHER" id="PTHR10094:SF25">
    <property type="entry name" value="SCP2 STEROL-BINDING DOMAIN-CONTAINING PROTEIN 1"/>
    <property type="match status" value="1"/>
</dbReference>
<proteinExistence type="predicted"/>
<organism evidence="2 3">
    <name type="scientific">Mucor plumbeus</name>
    <dbReference type="NCBI Taxonomy" id="97098"/>
    <lineage>
        <taxon>Eukaryota</taxon>
        <taxon>Fungi</taxon>
        <taxon>Fungi incertae sedis</taxon>
        <taxon>Mucoromycota</taxon>
        <taxon>Mucoromycotina</taxon>
        <taxon>Mucoromycetes</taxon>
        <taxon>Mucorales</taxon>
        <taxon>Mucorineae</taxon>
        <taxon>Mucoraceae</taxon>
        <taxon>Mucor</taxon>
    </lineage>
</organism>
<evidence type="ECO:0000313" key="3">
    <source>
        <dbReference type="Proteomes" id="UP000650833"/>
    </source>
</evidence>
<dbReference type="PANTHER" id="PTHR10094">
    <property type="entry name" value="STEROL CARRIER PROTEIN 2 SCP-2 FAMILY PROTEIN"/>
    <property type="match status" value="1"/>
</dbReference>
<dbReference type="Pfam" id="PF02036">
    <property type="entry name" value="SCP2"/>
    <property type="match status" value="1"/>
</dbReference>
<dbReference type="InterPro" id="IPR003033">
    <property type="entry name" value="SCP2_sterol-bd_dom"/>
</dbReference>
<accession>A0A8H7V1Z5</accession>
<gene>
    <name evidence="2" type="ORF">INT46_008845</name>
</gene>
<dbReference type="FunFam" id="3.30.1050.10:FF:000001">
    <property type="entry name" value="Putative Non-specific lipid-transfer protein"/>
    <property type="match status" value="1"/>
</dbReference>
<keyword evidence="3" id="KW-1185">Reference proteome</keyword>
<dbReference type="EMBL" id="JAEPRC010000204">
    <property type="protein sequence ID" value="KAG2204230.1"/>
    <property type="molecule type" value="Genomic_DNA"/>
</dbReference>
<evidence type="ECO:0000313" key="2">
    <source>
        <dbReference type="EMBL" id="KAG2204230.1"/>
    </source>
</evidence>
<dbReference type="InterPro" id="IPR036527">
    <property type="entry name" value="SCP2_sterol-bd_dom_sf"/>
</dbReference>